<evidence type="ECO:0000313" key="4">
    <source>
        <dbReference type="WBParaSite" id="TASK_0000155901-mRNA-1"/>
    </source>
</evidence>
<proteinExistence type="predicted"/>
<dbReference type="OrthoDB" id="6226507at2759"/>
<feature type="chain" id="PRO_5043132428" evidence="1">
    <location>
        <begin position="30"/>
        <end position="124"/>
    </location>
</feature>
<gene>
    <name evidence="2" type="ORF">TASK_LOCUS1560</name>
</gene>
<protein>
    <submittedName>
        <fullName evidence="4">Protein Skeletor</fullName>
    </submittedName>
</protein>
<evidence type="ECO:0000313" key="3">
    <source>
        <dbReference type="Proteomes" id="UP000282613"/>
    </source>
</evidence>
<name>A0A0R3VVX2_TAEAS</name>
<feature type="signal peptide" evidence="1">
    <location>
        <begin position="1"/>
        <end position="29"/>
    </location>
</feature>
<reference evidence="4" key="1">
    <citation type="submission" date="2017-02" db="UniProtKB">
        <authorList>
            <consortium name="WormBaseParasite"/>
        </authorList>
    </citation>
    <scope>IDENTIFICATION</scope>
</reference>
<sequence>MEKLYSSSFSILVLTVLLVLLALVEESAALPNVWGHGLLINRRPDVYYDSEVVDKAYILCWMEIQKDILNGRSKRFEPTQPYQPKWVPIADGRAYYLPYSERQKLSLGDRCLLEKGIQIARLLN</sequence>
<organism evidence="4">
    <name type="scientific">Taenia asiatica</name>
    <name type="common">Asian tapeworm</name>
    <dbReference type="NCBI Taxonomy" id="60517"/>
    <lineage>
        <taxon>Eukaryota</taxon>
        <taxon>Metazoa</taxon>
        <taxon>Spiralia</taxon>
        <taxon>Lophotrochozoa</taxon>
        <taxon>Platyhelminthes</taxon>
        <taxon>Cestoda</taxon>
        <taxon>Eucestoda</taxon>
        <taxon>Cyclophyllidea</taxon>
        <taxon>Taeniidae</taxon>
        <taxon>Taenia</taxon>
    </lineage>
</organism>
<evidence type="ECO:0000256" key="1">
    <source>
        <dbReference type="SAM" id="SignalP"/>
    </source>
</evidence>
<dbReference type="EMBL" id="UYRS01000442">
    <property type="protein sequence ID" value="VDK23254.1"/>
    <property type="molecule type" value="Genomic_DNA"/>
</dbReference>
<dbReference type="Proteomes" id="UP000282613">
    <property type="component" value="Unassembled WGS sequence"/>
</dbReference>
<evidence type="ECO:0000313" key="2">
    <source>
        <dbReference type="EMBL" id="VDK23254.1"/>
    </source>
</evidence>
<dbReference type="WBParaSite" id="TASK_0000155901-mRNA-1">
    <property type="protein sequence ID" value="TASK_0000155901-mRNA-1"/>
    <property type="gene ID" value="TASK_0000155901"/>
</dbReference>
<accession>A0A0R3VVX2</accession>
<keyword evidence="3" id="KW-1185">Reference proteome</keyword>
<keyword evidence="1" id="KW-0732">Signal</keyword>
<dbReference type="AlphaFoldDB" id="A0A0R3VVX2"/>
<reference evidence="2 3" key="2">
    <citation type="submission" date="2018-11" db="EMBL/GenBank/DDBJ databases">
        <authorList>
            <consortium name="Pathogen Informatics"/>
        </authorList>
    </citation>
    <scope>NUCLEOTIDE SEQUENCE [LARGE SCALE GENOMIC DNA]</scope>
</reference>